<feature type="region of interest" description="Disordered" evidence="1">
    <location>
        <begin position="187"/>
        <end position="206"/>
    </location>
</feature>
<proteinExistence type="predicted"/>
<comment type="caution">
    <text evidence="2">The sequence shown here is derived from an EMBL/GenBank/DDBJ whole genome shotgun (WGS) entry which is preliminary data.</text>
</comment>
<evidence type="ECO:0000256" key="1">
    <source>
        <dbReference type="SAM" id="MobiDB-lite"/>
    </source>
</evidence>
<gene>
    <name evidence="2" type="ORF">KC19_11G171700</name>
</gene>
<feature type="compositionally biased region" description="Polar residues" evidence="1">
    <location>
        <begin position="28"/>
        <end position="42"/>
    </location>
</feature>
<keyword evidence="3" id="KW-1185">Reference proteome</keyword>
<accession>A0A8T0GFF0</accession>
<feature type="region of interest" description="Disordered" evidence="1">
    <location>
        <begin position="62"/>
        <end position="96"/>
    </location>
</feature>
<evidence type="ECO:0000313" key="3">
    <source>
        <dbReference type="Proteomes" id="UP000822688"/>
    </source>
</evidence>
<organism evidence="2 3">
    <name type="scientific">Ceratodon purpureus</name>
    <name type="common">Fire moss</name>
    <name type="synonym">Dicranum purpureum</name>
    <dbReference type="NCBI Taxonomy" id="3225"/>
    <lineage>
        <taxon>Eukaryota</taxon>
        <taxon>Viridiplantae</taxon>
        <taxon>Streptophyta</taxon>
        <taxon>Embryophyta</taxon>
        <taxon>Bryophyta</taxon>
        <taxon>Bryophytina</taxon>
        <taxon>Bryopsida</taxon>
        <taxon>Dicranidae</taxon>
        <taxon>Pseudoditrichales</taxon>
        <taxon>Ditrichaceae</taxon>
        <taxon>Ceratodon</taxon>
    </lineage>
</organism>
<sequence>MQELIAMIKRSASESRHPRGHTADAIETHQSSPHKPESPTASMKTVLLSPASAVTETINKAKENVETRVSSGNSRSPNSNDTTFEANTPRLPMPSDETAKANGDPIVAAVTLPVDDLSIAAPSDNDPPIDVAACGYHTRPDPILTPMETLREMMDILLPQASDWDTDFEPLPPRQIQQTTIVPVETRGRKKGKTTSMCTKVPPEPILPRDEGCDPISVGKPVWILHEQFPLIVVAQGKVGVAWRTKSNKLWAQCSEGHQWIHVHRIFKHSVPLLFPEPEVGCSVLESALPPAQGRHKQIMWSSRHLITYKP</sequence>
<feature type="region of interest" description="Disordered" evidence="1">
    <location>
        <begin position="1"/>
        <end position="42"/>
    </location>
</feature>
<evidence type="ECO:0000313" key="2">
    <source>
        <dbReference type="EMBL" id="KAG0558001.1"/>
    </source>
</evidence>
<feature type="compositionally biased region" description="Basic and acidic residues" evidence="1">
    <location>
        <begin position="11"/>
        <end position="27"/>
    </location>
</feature>
<dbReference type="AlphaFoldDB" id="A0A8T0GFF0"/>
<protein>
    <submittedName>
        <fullName evidence="2">Uncharacterized protein</fullName>
    </submittedName>
</protein>
<feature type="compositionally biased region" description="Polar residues" evidence="1">
    <location>
        <begin position="67"/>
        <end position="86"/>
    </location>
</feature>
<reference evidence="2 3" key="1">
    <citation type="submission" date="2020-06" db="EMBL/GenBank/DDBJ databases">
        <title>WGS assembly of Ceratodon purpureus strain R40.</title>
        <authorList>
            <person name="Carey S.B."/>
            <person name="Jenkins J."/>
            <person name="Shu S."/>
            <person name="Lovell J.T."/>
            <person name="Sreedasyam A."/>
            <person name="Maumus F."/>
            <person name="Tiley G.P."/>
            <person name="Fernandez-Pozo N."/>
            <person name="Barry K."/>
            <person name="Chen C."/>
            <person name="Wang M."/>
            <person name="Lipzen A."/>
            <person name="Daum C."/>
            <person name="Saski C.A."/>
            <person name="Payton A.C."/>
            <person name="Mcbreen J.C."/>
            <person name="Conrad R.E."/>
            <person name="Kollar L.M."/>
            <person name="Olsson S."/>
            <person name="Huttunen S."/>
            <person name="Landis J.B."/>
            <person name="Wickett N.J."/>
            <person name="Johnson M.G."/>
            <person name="Rensing S.A."/>
            <person name="Grimwood J."/>
            <person name="Schmutz J."/>
            <person name="Mcdaniel S.F."/>
        </authorList>
    </citation>
    <scope>NUCLEOTIDE SEQUENCE [LARGE SCALE GENOMIC DNA]</scope>
    <source>
        <strain evidence="2 3">R40</strain>
    </source>
</reference>
<dbReference type="Proteomes" id="UP000822688">
    <property type="component" value="Chromosome 11"/>
</dbReference>
<name>A0A8T0GFF0_CERPU</name>
<dbReference type="EMBL" id="CM026432">
    <property type="protein sequence ID" value="KAG0558001.1"/>
    <property type="molecule type" value="Genomic_DNA"/>
</dbReference>